<accession>A0A1G8DJ57</accession>
<dbReference type="OrthoDB" id="4951147at2"/>
<sequence>MNGTDADSRFSLTRENGYVRVEWNEDISVTEQDALDLLDRLDQECPGVCKPMLANLNSMVTVHAPALAIFASRLNVAALAIVGPTAVDRTIATFFSEVHEPAYPTRYFTEPAAALDWLLTPGHGAPGTEG</sequence>
<evidence type="ECO:0000259" key="1">
    <source>
        <dbReference type="Pfam" id="PF25056"/>
    </source>
</evidence>
<dbReference type="EMBL" id="FNDT01000001">
    <property type="protein sequence ID" value="SDH57707.1"/>
    <property type="molecule type" value="Genomic_DNA"/>
</dbReference>
<evidence type="ECO:0000313" key="2">
    <source>
        <dbReference type="EMBL" id="SDH57707.1"/>
    </source>
</evidence>
<keyword evidence="3" id="KW-1185">Reference proteome</keyword>
<evidence type="ECO:0000313" key="3">
    <source>
        <dbReference type="Proteomes" id="UP000199258"/>
    </source>
</evidence>
<dbReference type="Proteomes" id="UP000199258">
    <property type="component" value="Unassembled WGS sequence"/>
</dbReference>
<protein>
    <recommendedName>
        <fullName evidence="1">DUF7793 domain-containing protein</fullName>
    </recommendedName>
</protein>
<dbReference type="Pfam" id="PF25056">
    <property type="entry name" value="DUF7793"/>
    <property type="match status" value="1"/>
</dbReference>
<proteinExistence type="predicted"/>
<dbReference type="AlphaFoldDB" id="A0A1G8DJ57"/>
<dbReference type="Gene3D" id="3.40.970.30">
    <property type="entry name" value="yp_829618.1 like domains"/>
    <property type="match status" value="1"/>
</dbReference>
<dbReference type="Gene3D" id="3.40.1680.10">
    <property type="entry name" value="yp_829618.1 domain like"/>
    <property type="match status" value="1"/>
</dbReference>
<reference evidence="2 3" key="1">
    <citation type="submission" date="2016-10" db="EMBL/GenBank/DDBJ databases">
        <authorList>
            <person name="de Groot N.N."/>
        </authorList>
    </citation>
    <scope>NUCLEOTIDE SEQUENCE [LARGE SCALE GENOMIC DNA]</scope>
    <source>
        <strain evidence="2 3">NP_1H</strain>
    </source>
</reference>
<feature type="domain" description="DUF7793" evidence="1">
    <location>
        <begin position="15"/>
        <end position="118"/>
    </location>
</feature>
<name>A0A1G8DJ57_9MICC</name>
<dbReference type="STRING" id="335973.SAMN04488693_101625"/>
<organism evidence="2 3">
    <name type="scientific">Arthrobacter subterraneus</name>
    <dbReference type="NCBI Taxonomy" id="335973"/>
    <lineage>
        <taxon>Bacteria</taxon>
        <taxon>Bacillati</taxon>
        <taxon>Actinomycetota</taxon>
        <taxon>Actinomycetes</taxon>
        <taxon>Micrococcales</taxon>
        <taxon>Micrococcaceae</taxon>
        <taxon>Arthrobacter</taxon>
    </lineage>
</organism>
<dbReference type="RefSeq" id="WP_090584433.1">
    <property type="nucleotide sequence ID" value="NZ_FNDT01000001.1"/>
</dbReference>
<dbReference type="InterPro" id="IPR056695">
    <property type="entry name" value="DUF7793"/>
</dbReference>
<gene>
    <name evidence="2" type="ORF">SAMN04488693_101625</name>
</gene>